<organism evidence="1 2">
    <name type="scientific">Xanthocytophaga flava</name>
    <dbReference type="NCBI Taxonomy" id="3048013"/>
    <lineage>
        <taxon>Bacteria</taxon>
        <taxon>Pseudomonadati</taxon>
        <taxon>Bacteroidota</taxon>
        <taxon>Cytophagia</taxon>
        <taxon>Cytophagales</taxon>
        <taxon>Rhodocytophagaceae</taxon>
        <taxon>Xanthocytophaga</taxon>
    </lineage>
</organism>
<accession>A0AAE3UA73</accession>
<dbReference type="Proteomes" id="UP001241110">
    <property type="component" value="Unassembled WGS sequence"/>
</dbReference>
<gene>
    <name evidence="1" type="ORF">QNI16_21050</name>
</gene>
<reference evidence="1" key="1">
    <citation type="submission" date="2023-05" db="EMBL/GenBank/DDBJ databases">
        <authorList>
            <person name="Zhang X."/>
        </authorList>
    </citation>
    <scope>NUCLEOTIDE SEQUENCE</scope>
    <source>
        <strain evidence="1">YF14B1</strain>
    </source>
</reference>
<sequence length="138" mass="16426">MKFPQTPEDIENEILISSEKAQNFGDLRIRQFIKILLLVKDQEIIVEGIIRIFENTENFLAQEFVGKVLEEINPQTHKDLKEVLTRTIKEWNVSVEQLSIWLQINYGLPKLQEVLEEHDTLKLDPNKIRTIRYWLNLR</sequence>
<evidence type="ECO:0000313" key="1">
    <source>
        <dbReference type="EMBL" id="MDJ1483003.1"/>
    </source>
</evidence>
<comment type="caution">
    <text evidence="1">The sequence shown here is derived from an EMBL/GenBank/DDBJ whole genome shotgun (WGS) entry which is preliminary data.</text>
</comment>
<dbReference type="RefSeq" id="WP_313982468.1">
    <property type="nucleotide sequence ID" value="NZ_JASJOS010000009.1"/>
</dbReference>
<protein>
    <submittedName>
        <fullName evidence="1">Uncharacterized protein</fullName>
    </submittedName>
</protein>
<evidence type="ECO:0000313" key="2">
    <source>
        <dbReference type="Proteomes" id="UP001241110"/>
    </source>
</evidence>
<dbReference type="AlphaFoldDB" id="A0AAE3UA73"/>
<name>A0AAE3UA73_9BACT</name>
<proteinExistence type="predicted"/>
<dbReference type="EMBL" id="JASJOS010000009">
    <property type="protein sequence ID" value="MDJ1483003.1"/>
    <property type="molecule type" value="Genomic_DNA"/>
</dbReference>